<feature type="domain" description="AMP-binding enzyme C-terminal" evidence="5">
    <location>
        <begin position="424"/>
        <end position="499"/>
    </location>
</feature>
<comment type="similarity">
    <text evidence="1">Belongs to the ATP-dependent AMP-binding enzyme family.</text>
</comment>
<name>A0A9D8KG94_9DELT</name>
<dbReference type="Gene3D" id="3.40.50.12780">
    <property type="entry name" value="N-terminal domain of ligase-like"/>
    <property type="match status" value="1"/>
</dbReference>
<dbReference type="CDD" id="cd17631">
    <property type="entry name" value="FACL_FadD13-like"/>
    <property type="match status" value="1"/>
</dbReference>
<evidence type="ECO:0000259" key="4">
    <source>
        <dbReference type="Pfam" id="PF00501"/>
    </source>
</evidence>
<evidence type="ECO:0000256" key="2">
    <source>
        <dbReference type="ARBA" id="ARBA00022598"/>
    </source>
</evidence>
<keyword evidence="3" id="KW-0472">Membrane</keyword>
<dbReference type="InterPro" id="IPR000873">
    <property type="entry name" value="AMP-dep_synth/lig_dom"/>
</dbReference>
<evidence type="ECO:0000256" key="1">
    <source>
        <dbReference type="ARBA" id="ARBA00006432"/>
    </source>
</evidence>
<dbReference type="Proteomes" id="UP000809273">
    <property type="component" value="Unassembled WGS sequence"/>
</dbReference>
<dbReference type="InterPro" id="IPR042099">
    <property type="entry name" value="ANL_N_sf"/>
</dbReference>
<keyword evidence="2 6" id="KW-0436">Ligase</keyword>
<evidence type="ECO:0000313" key="6">
    <source>
        <dbReference type="EMBL" id="MBN1573627.1"/>
    </source>
</evidence>
<dbReference type="SUPFAM" id="SSF56801">
    <property type="entry name" value="Acetyl-CoA synthetase-like"/>
    <property type="match status" value="1"/>
</dbReference>
<dbReference type="FunFam" id="3.30.300.30:FF:000008">
    <property type="entry name" value="2,3-dihydroxybenzoate-AMP ligase"/>
    <property type="match status" value="1"/>
</dbReference>
<sequence>MLIGDILTRAAKWFPEKEAVVFEGTRLTYKEFNDRTNRLAHALLEMGVKKDERVAVVCHNSNHYGEILFALAKIGAVSTNLNWRLSPKELAFLIDDSEANIVLFSKRFEHLYGPTKEQIPKKLKYIAVDGKIDEEMIDYEELIAKYPADEPLVEVSMDDTFLQLYTSGTTGRPKGVMLTHKNMMANAVSTIIEMEMTRDMNVLGLLPIFHIAIFVLINLVLIGGKVTFIHSFDIPTVLKTMQDEKITAVGFTPVIFKFLLDHPDIDKYDLSSLRQVIYATAPMPVDLLRRSLEKFKCDFIQFFGMTEMSPTLTMLIPDDHVLDGPEHKVKWLGSAGRPISNVEVRIIDEKGNDCPPGVTGEIIGRGDNVMKGYHKMVDATAEAIRDGWYYTGDMGYFDEYGYLFIADRKKDMIISGGENIYPREVEEAILLLEGVFEVAVIGVPDDEWGESVKAILVKTPGAEITEEDVISHCKANIASYKKPKSVDFVDMLPRSALGKVLKHELRAPFWEGRDRKV</sequence>
<reference evidence="6" key="2">
    <citation type="submission" date="2021-01" db="EMBL/GenBank/DDBJ databases">
        <authorList>
            <person name="Hahn C.R."/>
            <person name="Youssef N.H."/>
            <person name="Elshahed M."/>
        </authorList>
    </citation>
    <scope>NUCLEOTIDE SEQUENCE</scope>
    <source>
        <strain evidence="6">Zod_Metabat.24</strain>
    </source>
</reference>
<feature type="transmembrane region" description="Helical" evidence="3">
    <location>
        <begin position="202"/>
        <end position="222"/>
    </location>
</feature>
<organism evidence="6 7">
    <name type="scientific">Candidatus Zymogenus saltonus</name>
    <dbReference type="NCBI Taxonomy" id="2844893"/>
    <lineage>
        <taxon>Bacteria</taxon>
        <taxon>Deltaproteobacteria</taxon>
        <taxon>Candidatus Zymogenia</taxon>
        <taxon>Candidatus Zymogeniales</taxon>
        <taxon>Candidatus Zymogenaceae</taxon>
        <taxon>Candidatus Zymogenus</taxon>
    </lineage>
</organism>
<protein>
    <submittedName>
        <fullName evidence="6">Long-chain-fatty-acid--CoA ligase</fullName>
    </submittedName>
</protein>
<dbReference type="Pfam" id="PF13193">
    <property type="entry name" value="AMP-binding_C"/>
    <property type="match status" value="1"/>
</dbReference>
<reference evidence="6" key="1">
    <citation type="journal article" date="2021" name="Environ. Microbiol.">
        <title>Genomic characterization of three novel Desulfobacterota classes expand the metabolic and phylogenetic diversity of the phylum.</title>
        <authorList>
            <person name="Murphy C.L."/>
            <person name="Biggerstaff J."/>
            <person name="Eichhorn A."/>
            <person name="Ewing E."/>
            <person name="Shahan R."/>
            <person name="Soriano D."/>
            <person name="Stewart S."/>
            <person name="VanMol K."/>
            <person name="Walker R."/>
            <person name="Walters P."/>
            <person name="Elshahed M.S."/>
            <person name="Youssef N.H."/>
        </authorList>
    </citation>
    <scope>NUCLEOTIDE SEQUENCE</scope>
    <source>
        <strain evidence="6">Zod_Metabat.24</strain>
    </source>
</reference>
<dbReference type="EMBL" id="JAFGIX010000054">
    <property type="protein sequence ID" value="MBN1573627.1"/>
    <property type="molecule type" value="Genomic_DNA"/>
</dbReference>
<proteinExistence type="inferred from homology"/>
<dbReference type="NCBIfam" id="NF004837">
    <property type="entry name" value="PRK06187.1"/>
    <property type="match status" value="1"/>
</dbReference>
<keyword evidence="3" id="KW-0812">Transmembrane</keyword>
<dbReference type="InterPro" id="IPR050237">
    <property type="entry name" value="ATP-dep_AMP-bd_enzyme"/>
</dbReference>
<evidence type="ECO:0000256" key="3">
    <source>
        <dbReference type="SAM" id="Phobius"/>
    </source>
</evidence>
<dbReference type="AlphaFoldDB" id="A0A9D8KG94"/>
<keyword evidence="3" id="KW-1133">Transmembrane helix</keyword>
<dbReference type="InterPro" id="IPR045851">
    <property type="entry name" value="AMP-bd_C_sf"/>
</dbReference>
<feature type="domain" description="AMP-dependent synthetase/ligase" evidence="4">
    <location>
        <begin position="8"/>
        <end position="374"/>
    </location>
</feature>
<comment type="caution">
    <text evidence="6">The sequence shown here is derived from an EMBL/GenBank/DDBJ whole genome shotgun (WGS) entry which is preliminary data.</text>
</comment>
<dbReference type="Pfam" id="PF00501">
    <property type="entry name" value="AMP-binding"/>
    <property type="match status" value="1"/>
</dbReference>
<evidence type="ECO:0000313" key="7">
    <source>
        <dbReference type="Proteomes" id="UP000809273"/>
    </source>
</evidence>
<evidence type="ECO:0000259" key="5">
    <source>
        <dbReference type="Pfam" id="PF13193"/>
    </source>
</evidence>
<dbReference type="GO" id="GO:0016878">
    <property type="term" value="F:acid-thiol ligase activity"/>
    <property type="evidence" value="ECO:0007669"/>
    <property type="project" value="UniProtKB-ARBA"/>
</dbReference>
<dbReference type="PANTHER" id="PTHR43767">
    <property type="entry name" value="LONG-CHAIN-FATTY-ACID--COA LIGASE"/>
    <property type="match status" value="1"/>
</dbReference>
<accession>A0A9D8KG94</accession>
<gene>
    <name evidence="6" type="ORF">JW984_10580</name>
</gene>
<dbReference type="InterPro" id="IPR025110">
    <property type="entry name" value="AMP-bd_C"/>
</dbReference>
<dbReference type="PANTHER" id="PTHR43767:SF1">
    <property type="entry name" value="NONRIBOSOMAL PEPTIDE SYNTHASE PES1 (EUROFUNG)-RELATED"/>
    <property type="match status" value="1"/>
</dbReference>
<dbReference type="Gene3D" id="3.30.300.30">
    <property type="match status" value="1"/>
</dbReference>